<dbReference type="GO" id="GO:0008168">
    <property type="term" value="F:methyltransferase activity"/>
    <property type="evidence" value="ECO:0007669"/>
    <property type="project" value="UniProtKB-KW"/>
</dbReference>
<dbReference type="Gene3D" id="3.40.50.150">
    <property type="entry name" value="Vaccinia Virus protein VP39"/>
    <property type="match status" value="1"/>
</dbReference>
<dbReference type="SUPFAM" id="SSF53335">
    <property type="entry name" value="S-adenosyl-L-methionine-dependent methyltransferases"/>
    <property type="match status" value="1"/>
</dbReference>
<dbReference type="EMBL" id="JASFZW010000006">
    <property type="protein sequence ID" value="KAK2077508.1"/>
    <property type="molecule type" value="Genomic_DNA"/>
</dbReference>
<feature type="region of interest" description="Disordered" evidence="6">
    <location>
        <begin position="878"/>
        <end position="980"/>
    </location>
</feature>
<accession>A0AAD9ML47</accession>
<feature type="active site" evidence="5">
    <location>
        <position position="44"/>
    </location>
</feature>
<proteinExistence type="inferred from homology"/>
<evidence type="ECO:0000256" key="2">
    <source>
        <dbReference type="ARBA" id="ARBA00022603"/>
    </source>
</evidence>
<organism evidence="7 8">
    <name type="scientific">Prototheca wickerhamii</name>
    <dbReference type="NCBI Taxonomy" id="3111"/>
    <lineage>
        <taxon>Eukaryota</taxon>
        <taxon>Viridiplantae</taxon>
        <taxon>Chlorophyta</taxon>
        <taxon>core chlorophytes</taxon>
        <taxon>Trebouxiophyceae</taxon>
        <taxon>Chlorellales</taxon>
        <taxon>Chlorellaceae</taxon>
        <taxon>Prototheca</taxon>
    </lineage>
</organism>
<comment type="caution">
    <text evidence="7">The sequence shown here is derived from an EMBL/GenBank/DDBJ whole genome shotgun (WGS) entry which is preliminary data.</text>
</comment>
<dbReference type="SUPFAM" id="SSF63748">
    <property type="entry name" value="Tudor/PWWP/MBT"/>
    <property type="match status" value="1"/>
</dbReference>
<dbReference type="PANTHER" id="PTHR12663">
    <property type="entry name" value="ANDROGEN INDUCED INHIBITOR OF PROLIFERATION AS3 / PDS5-RELATED"/>
    <property type="match status" value="1"/>
</dbReference>
<keyword evidence="2 5" id="KW-0489">Methyltransferase</keyword>
<keyword evidence="3 5" id="KW-0808">Transferase</keyword>
<keyword evidence="4" id="KW-0539">Nucleus</keyword>
<dbReference type="InterPro" id="IPR001525">
    <property type="entry name" value="C5_MeTfrase"/>
</dbReference>
<evidence type="ECO:0000313" key="7">
    <source>
        <dbReference type="EMBL" id="KAK2077508.1"/>
    </source>
</evidence>
<dbReference type="GO" id="GO:0000785">
    <property type="term" value="C:chromatin"/>
    <property type="evidence" value="ECO:0007669"/>
    <property type="project" value="TreeGrafter"/>
</dbReference>
<dbReference type="GO" id="GO:0005634">
    <property type="term" value="C:nucleus"/>
    <property type="evidence" value="ECO:0007669"/>
    <property type="project" value="UniProtKB-SubCell"/>
</dbReference>
<sequence>MCECDQGARQVLAAAFPGTQIVEDVMALDRLPEETELLAAGFPCIDVSRAGLRKGLEGRSTGLVRHVFRLLRRARDAKRPVPWVEALLDRIGGEAPVMQYVARSFQELGYGSWAYRVVNSAGFGVPNRRRRVFIVASMYGDARDVLLSQGAHPCPGSCKKLFEGQACYTCHYQSERRPQDVSYAIDLGNAVSPAGEDVVPTFTTSNDRMLLLLSSGQSGMLRCEDAERLQGLPEGHTKPCWPLAGSNIGGHRLARAKDVDAEVAASKRWDLLGNAVTVPVARWLGERLAAPYVYKFHTGSVGNRRMDHLLNEGVPQIEPQRPLNIWSFVCLDEQQEAVLFPYLLAGRAKAPAATVGADGAAPEAEAPAPDALAPALSDPAIDPELAVSQEATRDVLQAEADGASAELEKDMFQAALVMKAKKGQLSNSSRLQAPWDRDAWPRAGWWVRGLGSFGLEDLSECPVPTPFVPLGDFVYEVSRPAKPEEVDSYLHRMQERGWDASNTVAKLLRNNARFSLEVRDVSRVEGLLSDAAMIGALMWTTDPQTHLWWPVEVLDPFNMPAGRTLPAGALEELTSEQKVVSLPSHQAAAAMEQHAGQEHRVLLAIYLPINGAAWQWRRPEELLPYEAHAAAKESEANAAIRSGRCRQAEKLAQALSDARATLAILKGRKTLEGERMRRTRAAAAASAVNLKQRCGACKTCMNMLAGQRRYECLTQRMKAAALAGHAGAQLAVCQEDALGARVRVWWDGDSTFYPGVVAHYDAVSTEHTVCYDDGEVGMHKLWQHDERILLDSPNGSLPLPVPSSAAPLTDFEQRRAELVARNRRMFELTLLGSGGGGNAGTDKGPAEEANAEEASGDIDNGSPLEEAWSAGAATGSTFEAITGTPQPGLLAPAPKQEEAPPSIVPLPSPAASKKKRPAKKTPAKRPAADCGPITTPPPPPRQSKTKKAQTSSGDEELRSPTSPHTPAPGSDCPAPAVLSS</sequence>
<dbReference type="Gene3D" id="2.30.30.140">
    <property type="match status" value="1"/>
</dbReference>
<dbReference type="CDD" id="cd20404">
    <property type="entry name" value="Tudor_Agenet_AtEML-like"/>
    <property type="match status" value="1"/>
</dbReference>
<feature type="compositionally biased region" description="Basic residues" evidence="6">
    <location>
        <begin position="912"/>
        <end position="923"/>
    </location>
</feature>
<dbReference type="GO" id="GO:0006281">
    <property type="term" value="P:DNA repair"/>
    <property type="evidence" value="ECO:0007669"/>
    <property type="project" value="TreeGrafter"/>
</dbReference>
<protein>
    <recommendedName>
        <fullName evidence="9">DNA (cytosine-5-)-methyltransferase</fullName>
    </recommendedName>
</protein>
<evidence type="ECO:0000313" key="8">
    <source>
        <dbReference type="Proteomes" id="UP001255856"/>
    </source>
</evidence>
<dbReference type="GO" id="GO:0007064">
    <property type="term" value="P:mitotic sister chromatid cohesion"/>
    <property type="evidence" value="ECO:0007669"/>
    <property type="project" value="InterPro"/>
</dbReference>
<evidence type="ECO:0000256" key="1">
    <source>
        <dbReference type="ARBA" id="ARBA00004123"/>
    </source>
</evidence>
<dbReference type="PANTHER" id="PTHR12663:SF0">
    <property type="entry name" value="PRECOCIOUS DISSOCIATION OF SISTERS 5, ISOFORM A"/>
    <property type="match status" value="1"/>
</dbReference>
<comment type="subcellular location">
    <subcellularLocation>
        <location evidence="1">Nucleus</location>
    </subcellularLocation>
</comment>
<feature type="region of interest" description="Disordered" evidence="6">
    <location>
        <begin position="830"/>
        <end position="865"/>
    </location>
</feature>
<keyword evidence="8" id="KW-1185">Reference proteome</keyword>
<dbReference type="GO" id="GO:0032259">
    <property type="term" value="P:methylation"/>
    <property type="evidence" value="ECO:0007669"/>
    <property type="project" value="UniProtKB-KW"/>
</dbReference>
<gene>
    <name evidence="7" type="ORF">QBZ16_004353</name>
</gene>
<dbReference type="Proteomes" id="UP001255856">
    <property type="component" value="Unassembled WGS sequence"/>
</dbReference>
<name>A0AAD9ML47_PROWI</name>
<evidence type="ECO:0008006" key="9">
    <source>
        <dbReference type="Google" id="ProtNLM"/>
    </source>
</evidence>
<dbReference type="InterPro" id="IPR029063">
    <property type="entry name" value="SAM-dependent_MTases_sf"/>
</dbReference>
<keyword evidence="5" id="KW-0949">S-adenosyl-L-methionine</keyword>
<dbReference type="AlphaFoldDB" id="A0AAD9ML47"/>
<evidence type="ECO:0000256" key="6">
    <source>
        <dbReference type="SAM" id="MobiDB-lite"/>
    </source>
</evidence>
<dbReference type="InterPro" id="IPR039776">
    <property type="entry name" value="Pds5"/>
</dbReference>
<dbReference type="PROSITE" id="PS51679">
    <property type="entry name" value="SAM_MT_C5"/>
    <property type="match status" value="1"/>
</dbReference>
<comment type="similarity">
    <text evidence="5">Belongs to the class I-like SAM-binding methyltransferase superfamily. C5-methyltransferase family.</text>
</comment>
<evidence type="ECO:0000256" key="3">
    <source>
        <dbReference type="ARBA" id="ARBA00022679"/>
    </source>
</evidence>
<dbReference type="Pfam" id="PF00145">
    <property type="entry name" value="DNA_methylase"/>
    <property type="match status" value="1"/>
</dbReference>
<evidence type="ECO:0000256" key="4">
    <source>
        <dbReference type="ARBA" id="ARBA00023242"/>
    </source>
</evidence>
<reference evidence="7" key="1">
    <citation type="submission" date="2021-01" db="EMBL/GenBank/DDBJ databases">
        <authorList>
            <person name="Eckstrom K.M.E."/>
        </authorList>
    </citation>
    <scope>NUCLEOTIDE SEQUENCE</scope>
    <source>
        <strain evidence="7">UVCC 0001</strain>
    </source>
</reference>
<evidence type="ECO:0000256" key="5">
    <source>
        <dbReference type="PROSITE-ProRule" id="PRU01016"/>
    </source>
</evidence>